<dbReference type="InterPro" id="IPR000719">
    <property type="entry name" value="Prot_kinase_dom"/>
</dbReference>
<evidence type="ECO:0000256" key="11">
    <source>
        <dbReference type="SAM" id="SignalP"/>
    </source>
</evidence>
<keyword evidence="6" id="KW-1133">Transmembrane helix</keyword>
<dbReference type="PANTHER" id="PTHR27009">
    <property type="entry name" value="RUST RESISTANCE KINASE LR10-RELATED"/>
    <property type="match status" value="1"/>
</dbReference>
<dbReference type="Pfam" id="PF13947">
    <property type="entry name" value="GUB_WAK_bind"/>
    <property type="match status" value="1"/>
</dbReference>
<dbReference type="SUPFAM" id="SSF56112">
    <property type="entry name" value="Protein kinase-like (PK-like)"/>
    <property type="match status" value="1"/>
</dbReference>
<feature type="chain" id="PRO_5046578167" description="non-specific serine/threonine protein kinase" evidence="11">
    <location>
        <begin position="23"/>
        <end position="515"/>
    </location>
</feature>
<dbReference type="Proteomes" id="UP001318860">
    <property type="component" value="Unassembled WGS sequence"/>
</dbReference>
<dbReference type="InterPro" id="IPR032872">
    <property type="entry name" value="WAK_assoc_C"/>
</dbReference>
<evidence type="ECO:0000259" key="12">
    <source>
        <dbReference type="PROSITE" id="PS50011"/>
    </source>
</evidence>
<comment type="catalytic activity">
    <reaction evidence="9">
        <text>L-threonyl-[protein] + ATP = O-phospho-L-threonyl-[protein] + ADP + H(+)</text>
        <dbReference type="Rhea" id="RHEA:46608"/>
        <dbReference type="Rhea" id="RHEA-COMP:11060"/>
        <dbReference type="Rhea" id="RHEA-COMP:11605"/>
        <dbReference type="ChEBI" id="CHEBI:15378"/>
        <dbReference type="ChEBI" id="CHEBI:30013"/>
        <dbReference type="ChEBI" id="CHEBI:30616"/>
        <dbReference type="ChEBI" id="CHEBI:61977"/>
        <dbReference type="ChEBI" id="CHEBI:456216"/>
        <dbReference type="EC" id="2.7.11.1"/>
    </reaction>
</comment>
<dbReference type="Gene3D" id="3.30.200.20">
    <property type="entry name" value="Phosphorylase Kinase, domain 1"/>
    <property type="match status" value="1"/>
</dbReference>
<protein>
    <recommendedName>
        <fullName evidence="2">non-specific serine/threonine protein kinase</fullName>
        <ecNumber evidence="2">2.7.11.1</ecNumber>
    </recommendedName>
</protein>
<keyword evidence="14" id="KW-1185">Reference proteome</keyword>
<sequence length="515" mass="58894">MSNWTLFFSVLTILVLTTSCIAQNTSLCIPSYCGDIKISYPFRLKTDPANCGHPDSVFALECLKNRTVLRSELRKYNVEALNYNNFTIRLSDPGLDSQNRSSCPRYSSTINDIYLSYMTFIYTNSITVTFLNCLSPVVNNPLYIHNPFCGNTSAFPSSSRVYSYVTIGTISVEELEEECTFDTMVVATASSSGKDSYNYSYTEVHDMMAYGIEVSWYRVMCDECYESDGDCVLEDGDDEIRCRYSCYEIVSLPQNSFACKNVFKGKLQSGPYVSIKMLTICDDDHKEFISHASKISSIRHPNVAKLVGFCIENTKRALVHEFSHHGSLEKHVFSHVNDVFKISIGIARGIEFLHGVRIFRLGIRPQNVLLDEEFNPKILCHGIAKMGIIAPEMFYKNVGEVSCKVDVYSFGMLVLEMLERVKYGNYILGEIYFPFWIYSQLSEGKELEIMDATNEEKMMVKKMVFVALWCIQIRPRDRPFMSEVIGMLEGGFELLHLPPRPFMRKMDDEIMDKFF</sequence>
<keyword evidence="8" id="KW-0325">Glycoprotein</keyword>
<dbReference type="InterPro" id="IPR045874">
    <property type="entry name" value="LRK10/LRL21-25-like"/>
</dbReference>
<evidence type="ECO:0000256" key="8">
    <source>
        <dbReference type="ARBA" id="ARBA00023180"/>
    </source>
</evidence>
<dbReference type="EC" id="2.7.11.1" evidence="2"/>
<proteinExistence type="predicted"/>
<evidence type="ECO:0000256" key="4">
    <source>
        <dbReference type="ARBA" id="ARBA00022692"/>
    </source>
</evidence>
<keyword evidence="3" id="KW-0418">Kinase</keyword>
<dbReference type="EMBL" id="JABTTQ020002837">
    <property type="protein sequence ID" value="KAK6121829.1"/>
    <property type="molecule type" value="Genomic_DNA"/>
</dbReference>
<evidence type="ECO:0000256" key="9">
    <source>
        <dbReference type="ARBA" id="ARBA00047899"/>
    </source>
</evidence>
<evidence type="ECO:0000313" key="14">
    <source>
        <dbReference type="Proteomes" id="UP001318860"/>
    </source>
</evidence>
<keyword evidence="7" id="KW-0472">Membrane</keyword>
<name>A0ABR0UHP2_REHGL</name>
<dbReference type="InterPro" id="IPR025287">
    <property type="entry name" value="WAK_GUB"/>
</dbReference>
<reference evidence="13 14" key="1">
    <citation type="journal article" date="2021" name="Comput. Struct. Biotechnol. J.">
        <title>De novo genome assembly of the potent medicinal plant Rehmannia glutinosa using nanopore technology.</title>
        <authorList>
            <person name="Ma L."/>
            <person name="Dong C."/>
            <person name="Song C."/>
            <person name="Wang X."/>
            <person name="Zheng X."/>
            <person name="Niu Y."/>
            <person name="Chen S."/>
            <person name="Feng W."/>
        </authorList>
    </citation>
    <scope>NUCLEOTIDE SEQUENCE [LARGE SCALE GENOMIC DNA]</scope>
    <source>
        <strain evidence="13">DH-2019</strain>
    </source>
</reference>
<comment type="catalytic activity">
    <reaction evidence="10">
        <text>L-seryl-[protein] + ATP = O-phospho-L-seryl-[protein] + ADP + H(+)</text>
        <dbReference type="Rhea" id="RHEA:17989"/>
        <dbReference type="Rhea" id="RHEA-COMP:9863"/>
        <dbReference type="Rhea" id="RHEA-COMP:11604"/>
        <dbReference type="ChEBI" id="CHEBI:15378"/>
        <dbReference type="ChEBI" id="CHEBI:29999"/>
        <dbReference type="ChEBI" id="CHEBI:30616"/>
        <dbReference type="ChEBI" id="CHEBI:83421"/>
        <dbReference type="ChEBI" id="CHEBI:456216"/>
        <dbReference type="EC" id="2.7.11.1"/>
    </reaction>
</comment>
<dbReference type="PROSITE" id="PS50011">
    <property type="entry name" value="PROTEIN_KINASE_DOM"/>
    <property type="match status" value="1"/>
</dbReference>
<keyword evidence="4" id="KW-0812">Transmembrane</keyword>
<comment type="caution">
    <text evidence="13">The sequence shown here is derived from an EMBL/GenBank/DDBJ whole genome shotgun (WGS) entry which is preliminary data.</text>
</comment>
<dbReference type="Pfam" id="PF07714">
    <property type="entry name" value="PK_Tyr_Ser-Thr"/>
    <property type="match status" value="1"/>
</dbReference>
<evidence type="ECO:0000256" key="3">
    <source>
        <dbReference type="ARBA" id="ARBA00022527"/>
    </source>
</evidence>
<keyword evidence="3" id="KW-0723">Serine/threonine-protein kinase</keyword>
<evidence type="ECO:0000256" key="2">
    <source>
        <dbReference type="ARBA" id="ARBA00012513"/>
    </source>
</evidence>
<dbReference type="Gene3D" id="1.10.510.10">
    <property type="entry name" value="Transferase(Phosphotransferase) domain 1"/>
    <property type="match status" value="1"/>
</dbReference>
<comment type="subcellular location">
    <subcellularLocation>
        <location evidence="1">Membrane</location>
        <topology evidence="1">Single-pass type I membrane protein</topology>
    </subcellularLocation>
</comment>
<evidence type="ECO:0000256" key="7">
    <source>
        <dbReference type="ARBA" id="ARBA00023136"/>
    </source>
</evidence>
<dbReference type="InterPro" id="IPR001245">
    <property type="entry name" value="Ser-Thr/Tyr_kinase_cat_dom"/>
</dbReference>
<gene>
    <name evidence="13" type="ORF">DH2020_044442</name>
</gene>
<dbReference type="Pfam" id="PF14380">
    <property type="entry name" value="WAK_assoc"/>
    <property type="match status" value="1"/>
</dbReference>
<evidence type="ECO:0000256" key="1">
    <source>
        <dbReference type="ARBA" id="ARBA00004479"/>
    </source>
</evidence>
<feature type="signal peptide" evidence="11">
    <location>
        <begin position="1"/>
        <end position="22"/>
    </location>
</feature>
<evidence type="ECO:0000256" key="6">
    <source>
        <dbReference type="ARBA" id="ARBA00022989"/>
    </source>
</evidence>
<accession>A0ABR0UHP2</accession>
<dbReference type="InterPro" id="IPR011009">
    <property type="entry name" value="Kinase-like_dom_sf"/>
</dbReference>
<evidence type="ECO:0000313" key="13">
    <source>
        <dbReference type="EMBL" id="KAK6121829.1"/>
    </source>
</evidence>
<keyword evidence="3" id="KW-0808">Transferase</keyword>
<organism evidence="13 14">
    <name type="scientific">Rehmannia glutinosa</name>
    <name type="common">Chinese foxglove</name>
    <dbReference type="NCBI Taxonomy" id="99300"/>
    <lineage>
        <taxon>Eukaryota</taxon>
        <taxon>Viridiplantae</taxon>
        <taxon>Streptophyta</taxon>
        <taxon>Embryophyta</taxon>
        <taxon>Tracheophyta</taxon>
        <taxon>Spermatophyta</taxon>
        <taxon>Magnoliopsida</taxon>
        <taxon>eudicotyledons</taxon>
        <taxon>Gunneridae</taxon>
        <taxon>Pentapetalae</taxon>
        <taxon>asterids</taxon>
        <taxon>lamiids</taxon>
        <taxon>Lamiales</taxon>
        <taxon>Orobanchaceae</taxon>
        <taxon>Rehmannieae</taxon>
        <taxon>Rehmannia</taxon>
    </lineage>
</organism>
<evidence type="ECO:0000256" key="5">
    <source>
        <dbReference type="ARBA" id="ARBA00022729"/>
    </source>
</evidence>
<feature type="domain" description="Protein kinase" evidence="12">
    <location>
        <begin position="246"/>
        <end position="503"/>
    </location>
</feature>
<keyword evidence="5 11" id="KW-0732">Signal</keyword>
<evidence type="ECO:0000256" key="10">
    <source>
        <dbReference type="ARBA" id="ARBA00048679"/>
    </source>
</evidence>